<evidence type="ECO:0000313" key="2">
    <source>
        <dbReference type="Proteomes" id="UP000193986"/>
    </source>
</evidence>
<proteinExistence type="predicted"/>
<dbReference type="InParanoid" id="A0A1Y2ALR4"/>
<organism evidence="1 2">
    <name type="scientific">Naematelia encephala</name>
    <dbReference type="NCBI Taxonomy" id="71784"/>
    <lineage>
        <taxon>Eukaryota</taxon>
        <taxon>Fungi</taxon>
        <taxon>Dikarya</taxon>
        <taxon>Basidiomycota</taxon>
        <taxon>Agaricomycotina</taxon>
        <taxon>Tremellomycetes</taxon>
        <taxon>Tremellales</taxon>
        <taxon>Naemateliaceae</taxon>
        <taxon>Naematelia</taxon>
    </lineage>
</organism>
<dbReference type="EMBL" id="MCFC01000086">
    <property type="protein sequence ID" value="ORY22895.1"/>
    <property type="molecule type" value="Genomic_DNA"/>
</dbReference>
<gene>
    <name evidence="1" type="ORF">BCR39DRAFT_507980</name>
</gene>
<dbReference type="Proteomes" id="UP000193986">
    <property type="component" value="Unassembled WGS sequence"/>
</dbReference>
<comment type="caution">
    <text evidence="1">The sequence shown here is derived from an EMBL/GenBank/DDBJ whole genome shotgun (WGS) entry which is preliminary data.</text>
</comment>
<protein>
    <submittedName>
        <fullName evidence="1">Uncharacterized protein</fullName>
    </submittedName>
</protein>
<name>A0A1Y2ALR4_9TREE</name>
<evidence type="ECO:0000313" key="1">
    <source>
        <dbReference type="EMBL" id="ORY22895.1"/>
    </source>
</evidence>
<reference evidence="1 2" key="1">
    <citation type="submission" date="2016-07" db="EMBL/GenBank/DDBJ databases">
        <title>Pervasive Adenine N6-methylation of Active Genes in Fungi.</title>
        <authorList>
            <consortium name="DOE Joint Genome Institute"/>
            <person name="Mondo S.J."/>
            <person name="Dannebaum R.O."/>
            <person name="Kuo R.C."/>
            <person name="Labutti K."/>
            <person name="Haridas S."/>
            <person name="Kuo A."/>
            <person name="Salamov A."/>
            <person name="Ahrendt S.R."/>
            <person name="Lipzen A."/>
            <person name="Sullivan W."/>
            <person name="Andreopoulos W.B."/>
            <person name="Clum A."/>
            <person name="Lindquist E."/>
            <person name="Daum C."/>
            <person name="Ramamoorthy G.K."/>
            <person name="Gryganskyi A."/>
            <person name="Culley D."/>
            <person name="Magnuson J.K."/>
            <person name="James T.Y."/>
            <person name="O'Malley M.A."/>
            <person name="Stajich J.E."/>
            <person name="Spatafora J.W."/>
            <person name="Visel A."/>
            <person name="Grigoriev I.V."/>
        </authorList>
    </citation>
    <scope>NUCLEOTIDE SEQUENCE [LARGE SCALE GENOMIC DNA]</scope>
    <source>
        <strain evidence="1 2">68-887.2</strain>
    </source>
</reference>
<dbReference type="AlphaFoldDB" id="A0A1Y2ALR4"/>
<sequence length="156" mass="17279">MDPTKAKAWELWTNDLIGTDLSETLGASHPRDYSRRLFFIEEGSYTKVRVSAGQGLLIPGDSVHAVKTTKPAMISMANFGPGRMRETERRGRTFGTMLLVSVSHSLTNRTVTLALFEVETRRGHPVMAVPTAFYPHSQGSVRSLLAFILTELIPDC</sequence>
<accession>A0A1Y2ALR4</accession>
<keyword evidence="2" id="KW-1185">Reference proteome</keyword>